<dbReference type="Proteomes" id="UP000001025">
    <property type="component" value="Chromosome"/>
</dbReference>
<reference evidence="1 2" key="1">
    <citation type="journal article" date="2003" name="Proc. Natl. Acad. Sci. U.S.A.">
        <title>Complete genome sequence of the marine planctomycete Pirellula sp. strain 1.</title>
        <authorList>
            <person name="Gloeckner F.O."/>
            <person name="Kube M."/>
            <person name="Bauer M."/>
            <person name="Teeling H."/>
            <person name="Lombardot T."/>
            <person name="Ludwig W."/>
            <person name="Gade D."/>
            <person name="Beck A."/>
            <person name="Borzym K."/>
            <person name="Heitmann K."/>
            <person name="Rabus R."/>
            <person name="Schlesner H."/>
            <person name="Amann R."/>
            <person name="Reinhardt R."/>
        </authorList>
    </citation>
    <scope>NUCLEOTIDE SEQUENCE [LARGE SCALE GENOMIC DNA]</scope>
    <source>
        <strain evidence="2">DSM 10527 / NCIMB 13988 / SH1</strain>
    </source>
</reference>
<organism evidence="1 2">
    <name type="scientific">Rhodopirellula baltica (strain DSM 10527 / NCIMB 13988 / SH1)</name>
    <dbReference type="NCBI Taxonomy" id="243090"/>
    <lineage>
        <taxon>Bacteria</taxon>
        <taxon>Pseudomonadati</taxon>
        <taxon>Planctomycetota</taxon>
        <taxon>Planctomycetia</taxon>
        <taxon>Pirellulales</taxon>
        <taxon>Pirellulaceae</taxon>
        <taxon>Rhodopirellula</taxon>
    </lineage>
</organism>
<accession>Q7UF38</accession>
<dbReference type="EMBL" id="BX294151">
    <property type="protein sequence ID" value="CAD78845.1"/>
    <property type="molecule type" value="Genomic_DNA"/>
</dbReference>
<dbReference type="EnsemblBacteria" id="CAD78845">
    <property type="protein sequence ID" value="CAD78845"/>
    <property type="gene ID" value="RB10361"/>
</dbReference>
<evidence type="ECO:0000313" key="2">
    <source>
        <dbReference type="Proteomes" id="UP000001025"/>
    </source>
</evidence>
<dbReference type="HOGENOM" id="CLU_3047392_0_0_0"/>
<protein>
    <submittedName>
        <fullName evidence="1">Uncharacterized protein</fullName>
    </submittedName>
</protein>
<evidence type="ECO:0000313" key="1">
    <source>
        <dbReference type="EMBL" id="CAD78845.1"/>
    </source>
</evidence>
<proteinExistence type="predicted"/>
<keyword evidence="2" id="KW-1185">Reference proteome</keyword>
<sequence length="54" mass="6423">MRHAWWWIDRYVHYEGRLQFGLESQARFAWPTISSRWGGLFGTNANNSKCLLHA</sequence>
<dbReference type="KEGG" id="rba:RB10361"/>
<gene>
    <name evidence="1" type="ordered locus">RB10361</name>
</gene>
<name>Q7UF38_RHOBA</name>
<dbReference type="AlphaFoldDB" id="Q7UF38"/>
<dbReference type="InParanoid" id="Q7UF38"/>